<proteinExistence type="predicted"/>
<protein>
    <submittedName>
        <fullName evidence="1">Uncharacterized protein</fullName>
    </submittedName>
</protein>
<dbReference type="OrthoDB" id="5487060at2"/>
<accession>A0A5C6XC46</accession>
<sequence length="355" mass="39189">MNIHRHKWGLAVAAGCLASCGVLQEPGPGDERGGASMELTVDITGGSDVSGFLFEIERCGGGGERIEARRDLEDLRIPGMIPTLEDNPLDRGSAHLFSDFFTVADPGCYDIRVQPLQANGEPSTQCYEGRATSVQVREKQTTEVLILSQCDADHTGTLDVIAALNQPPVIVSMEYSPSKFIFECEEVEICVTARDVNADPMSFEFDQVGGQEPFMGPELVSVEQDGELARACMKAAPLWNGTYEFRVRVYDMLHQGGELVRMEDYIGRPSHAEMVFPVHTNWDIELECYDEASGEFHLLPGVREIQRAPGCNPIWPAQFFCSPYKWDDVERTCPGGVFQPQEVYPACDEVLPAGD</sequence>
<dbReference type="Proteomes" id="UP000321046">
    <property type="component" value="Unassembled WGS sequence"/>
</dbReference>
<evidence type="ECO:0000313" key="2">
    <source>
        <dbReference type="Proteomes" id="UP000321046"/>
    </source>
</evidence>
<name>A0A5C6XC46_9DELT</name>
<gene>
    <name evidence="1" type="ORF">FRC96_13590</name>
</gene>
<reference evidence="1 2" key="1">
    <citation type="submission" date="2019-08" db="EMBL/GenBank/DDBJ databases">
        <title>Bradymonadales sp. TMQ2.</title>
        <authorList>
            <person name="Liang Q."/>
        </authorList>
    </citation>
    <scope>NUCLEOTIDE SEQUENCE [LARGE SCALE GENOMIC DNA]</scope>
    <source>
        <strain evidence="1 2">TMQ2</strain>
    </source>
</reference>
<dbReference type="EMBL" id="VOSL01000054">
    <property type="protein sequence ID" value="TXD34645.1"/>
    <property type="molecule type" value="Genomic_DNA"/>
</dbReference>
<dbReference type="RefSeq" id="WP_146975087.1">
    <property type="nucleotide sequence ID" value="NZ_VOSL01000054.1"/>
</dbReference>
<dbReference type="AlphaFoldDB" id="A0A5C6XC46"/>
<comment type="caution">
    <text evidence="1">The sequence shown here is derived from an EMBL/GenBank/DDBJ whole genome shotgun (WGS) entry which is preliminary data.</text>
</comment>
<organism evidence="1 2">
    <name type="scientific">Lujinxingia vulgaris</name>
    <dbReference type="NCBI Taxonomy" id="2600176"/>
    <lineage>
        <taxon>Bacteria</taxon>
        <taxon>Deltaproteobacteria</taxon>
        <taxon>Bradymonadales</taxon>
        <taxon>Lujinxingiaceae</taxon>
        <taxon>Lujinxingia</taxon>
    </lineage>
</organism>
<evidence type="ECO:0000313" key="1">
    <source>
        <dbReference type="EMBL" id="TXD34645.1"/>
    </source>
</evidence>